<evidence type="ECO:0000313" key="1">
    <source>
        <dbReference type="EMBL" id="CAH1793431.1"/>
    </source>
</evidence>
<accession>A0A8S4PI64</accession>
<gene>
    <name evidence="1" type="ORF">OFUS_LOCUS18279</name>
</gene>
<dbReference type="AlphaFoldDB" id="A0A8S4PI64"/>
<keyword evidence="2" id="KW-1185">Reference proteome</keyword>
<reference evidence="1" key="1">
    <citation type="submission" date="2022-03" db="EMBL/GenBank/DDBJ databases">
        <authorList>
            <person name="Martin C."/>
        </authorList>
    </citation>
    <scope>NUCLEOTIDE SEQUENCE</scope>
</reference>
<evidence type="ECO:0000313" key="2">
    <source>
        <dbReference type="Proteomes" id="UP000749559"/>
    </source>
</evidence>
<dbReference type="Proteomes" id="UP000749559">
    <property type="component" value="Unassembled WGS sequence"/>
</dbReference>
<dbReference type="EMBL" id="CAIIXF020000009">
    <property type="protein sequence ID" value="CAH1793431.1"/>
    <property type="molecule type" value="Genomic_DNA"/>
</dbReference>
<comment type="caution">
    <text evidence="1">The sequence shown here is derived from an EMBL/GenBank/DDBJ whole genome shotgun (WGS) entry which is preliminary data.</text>
</comment>
<organism evidence="1 2">
    <name type="scientific">Owenia fusiformis</name>
    <name type="common">Polychaete worm</name>
    <dbReference type="NCBI Taxonomy" id="6347"/>
    <lineage>
        <taxon>Eukaryota</taxon>
        <taxon>Metazoa</taxon>
        <taxon>Spiralia</taxon>
        <taxon>Lophotrochozoa</taxon>
        <taxon>Annelida</taxon>
        <taxon>Polychaeta</taxon>
        <taxon>Sedentaria</taxon>
        <taxon>Canalipalpata</taxon>
        <taxon>Sabellida</taxon>
        <taxon>Oweniida</taxon>
        <taxon>Oweniidae</taxon>
        <taxon>Owenia</taxon>
    </lineage>
</organism>
<feature type="non-terminal residue" evidence="1">
    <location>
        <position position="1"/>
    </location>
</feature>
<sequence length="340" mass="38693">DPSNTRFNWASQPTMNIVCLDELEVDNTTESKRDEITKEYCHVLYLSGEYGPIDYTPNPIRWYGYYFLNDDSDGTSVYTHESNMRTLKHAANNTWKITKVGDLTERTVELPVIAAARSQNMTQSFLLNDGTQDVVSQITCVLYIDKYMCATLLLDDISDERFANLQGLYSTTGTLRQNHRPVFQWTRAIAGEQQRKTSQESVYLYFLSRTSEWAIGSTMGDGEDGVICRVVDPVDDPSLISREWNCLDNISNTMIQVESLQFLFYHEEMALDKVTEMTAYLTTEVTADMTTEMAVDMATENKADLTTDRTVDMATEIKVDKATENKVDLTTKRTVDMATE</sequence>
<name>A0A8S4PI64_OWEFU</name>
<feature type="non-terminal residue" evidence="1">
    <location>
        <position position="340"/>
    </location>
</feature>
<proteinExistence type="predicted"/>
<protein>
    <submittedName>
        <fullName evidence="1">Uncharacterized protein</fullName>
    </submittedName>
</protein>